<protein>
    <submittedName>
        <fullName evidence="6">Fe-S oxidoreductase</fullName>
    </submittedName>
</protein>
<proteinExistence type="predicted"/>
<dbReference type="RefSeq" id="WP_181550208.1">
    <property type="nucleotide sequence ID" value="NZ_JACDUS010000002.1"/>
</dbReference>
<name>A0A7W0HJW8_9BACT</name>
<keyword evidence="7" id="KW-1185">Reference proteome</keyword>
<dbReference type="Pfam" id="PF13183">
    <property type="entry name" value="Fer4_8"/>
    <property type="match status" value="1"/>
</dbReference>
<keyword evidence="3" id="KW-0411">Iron-sulfur</keyword>
<dbReference type="PANTHER" id="PTHR43255">
    <property type="entry name" value="IRON-SULFUR-BINDING OXIDOREDUCTASE FADF-RELATED-RELATED"/>
    <property type="match status" value="1"/>
</dbReference>
<dbReference type="InterPro" id="IPR004017">
    <property type="entry name" value="Cys_rich_dom"/>
</dbReference>
<dbReference type="GO" id="GO:0016491">
    <property type="term" value="F:oxidoreductase activity"/>
    <property type="evidence" value="ECO:0007669"/>
    <property type="project" value="UniProtKB-ARBA"/>
</dbReference>
<dbReference type="InterPro" id="IPR009051">
    <property type="entry name" value="Helical_ferredxn"/>
</dbReference>
<evidence type="ECO:0000256" key="2">
    <source>
        <dbReference type="ARBA" id="ARBA00023004"/>
    </source>
</evidence>
<dbReference type="GO" id="GO:0051536">
    <property type="term" value="F:iron-sulfur cluster binding"/>
    <property type="evidence" value="ECO:0007669"/>
    <property type="project" value="UniProtKB-KW"/>
</dbReference>
<sequence>MALAQYKYMDIIHRCFRCGYCKFPQDWADVDNCPAYARHRLESYSNGGRLWLIRAWVTGEIQWSPHLADIVYSCVACKNCEEKCPLSFSDEIINMVVAARNEMVELGLLPPPVKDYLKNVQLHGNPYGLGAKKRGDWAGDLSVEPYADQEYCYFTGSEGAYDTRAQQAARSVAQVLQSAGVSFGVLGNEETDDGNEVDLMGEDGLFELLAEKNIATFKRRGVKKIITLSPHSFNVIKNKYPQQGADVEVYHYTQILADLIGQGRLRAPRLDGACITFHDPCFLGRWNNEYKAPRKVLKAVAGARIAEMQRSGKSALCCGGGAGNYYTDLLGASPDSPARIRVRQARETGADILAVACPNCLTMLEDAVKVEGLESEMAVRDISELFALSAQ</sequence>
<evidence type="ECO:0000313" key="6">
    <source>
        <dbReference type="EMBL" id="MBA2880533.1"/>
    </source>
</evidence>
<dbReference type="EMBL" id="JACDUS010000002">
    <property type="protein sequence ID" value="MBA2880533.1"/>
    <property type="molecule type" value="Genomic_DNA"/>
</dbReference>
<dbReference type="Pfam" id="PF02754">
    <property type="entry name" value="CCG"/>
    <property type="match status" value="2"/>
</dbReference>
<reference evidence="6 7" key="1">
    <citation type="submission" date="2020-07" db="EMBL/GenBank/DDBJ databases">
        <title>Genomic Encyclopedia of Type Strains, Phase IV (KMG-IV): sequencing the most valuable type-strain genomes for metagenomic binning, comparative biology and taxonomic classification.</title>
        <authorList>
            <person name="Goeker M."/>
        </authorList>
    </citation>
    <scope>NUCLEOTIDE SEQUENCE [LARGE SCALE GENOMIC DNA]</scope>
    <source>
        <strain evidence="6 7">DSM 17721</strain>
    </source>
</reference>
<feature type="domain" description="4Fe-4S ferredoxin-type" evidence="5">
    <location>
        <begin position="12"/>
        <end position="86"/>
    </location>
</feature>
<evidence type="ECO:0000313" key="7">
    <source>
        <dbReference type="Proteomes" id="UP000525298"/>
    </source>
</evidence>
<comment type="caution">
    <text evidence="6">The sequence shown here is derived from an EMBL/GenBank/DDBJ whole genome shotgun (WGS) entry which is preliminary data.</text>
</comment>
<dbReference type="InterPro" id="IPR017900">
    <property type="entry name" value="4Fe4S_Fe_S_CS"/>
</dbReference>
<keyword evidence="2" id="KW-0408">Iron</keyword>
<dbReference type="InterPro" id="IPR017896">
    <property type="entry name" value="4Fe4S_Fe-S-bd"/>
</dbReference>
<gene>
    <name evidence="6" type="ORF">HNR65_000851</name>
</gene>
<dbReference type="Proteomes" id="UP000525298">
    <property type="component" value="Unassembled WGS sequence"/>
</dbReference>
<dbReference type="GO" id="GO:0005886">
    <property type="term" value="C:plasma membrane"/>
    <property type="evidence" value="ECO:0007669"/>
    <property type="project" value="TreeGrafter"/>
</dbReference>
<dbReference type="GO" id="GO:0046872">
    <property type="term" value="F:metal ion binding"/>
    <property type="evidence" value="ECO:0007669"/>
    <property type="project" value="UniProtKB-KW"/>
</dbReference>
<dbReference type="AlphaFoldDB" id="A0A7W0HJW8"/>
<evidence type="ECO:0000256" key="1">
    <source>
        <dbReference type="ARBA" id="ARBA00022723"/>
    </source>
</evidence>
<keyword evidence="1" id="KW-0479">Metal-binding</keyword>
<dbReference type="InterPro" id="IPR051460">
    <property type="entry name" value="HdrC_iron-sulfur_subunit"/>
</dbReference>
<evidence type="ECO:0000259" key="4">
    <source>
        <dbReference type="Pfam" id="PF02754"/>
    </source>
</evidence>
<accession>A0A7W0HJW8</accession>
<feature type="domain" description="Cysteine-rich" evidence="4">
    <location>
        <begin position="275"/>
        <end position="364"/>
    </location>
</feature>
<dbReference type="PROSITE" id="PS00198">
    <property type="entry name" value="4FE4S_FER_1"/>
    <property type="match status" value="1"/>
</dbReference>
<evidence type="ECO:0000256" key="3">
    <source>
        <dbReference type="ARBA" id="ARBA00023014"/>
    </source>
</evidence>
<organism evidence="6 7">
    <name type="scientific">Desulfosalsimonas propionicica</name>
    <dbReference type="NCBI Taxonomy" id="332175"/>
    <lineage>
        <taxon>Bacteria</taxon>
        <taxon>Pseudomonadati</taxon>
        <taxon>Thermodesulfobacteriota</taxon>
        <taxon>Desulfobacteria</taxon>
        <taxon>Desulfobacterales</taxon>
        <taxon>Desulfosalsimonadaceae</taxon>
        <taxon>Desulfosalsimonas</taxon>
    </lineage>
</organism>
<dbReference type="Gene3D" id="1.10.1060.10">
    <property type="entry name" value="Alpha-helical ferredoxin"/>
    <property type="match status" value="1"/>
</dbReference>
<evidence type="ECO:0000259" key="5">
    <source>
        <dbReference type="Pfam" id="PF13183"/>
    </source>
</evidence>
<feature type="domain" description="Cysteine-rich" evidence="4">
    <location>
        <begin position="154"/>
        <end position="231"/>
    </location>
</feature>
<dbReference type="SUPFAM" id="SSF46548">
    <property type="entry name" value="alpha-helical ferredoxin"/>
    <property type="match status" value="1"/>
</dbReference>
<dbReference type="PANTHER" id="PTHR43255:SF2">
    <property type="entry name" value="HETERODISULFIDE REDUCTASE RELATED PROTEIN"/>
    <property type="match status" value="1"/>
</dbReference>